<sequence>MSFTTSRIARWRAEETRGSFLKTLDRIESTGLEVWSVGESSSHPDSFSYTVGVFDTCGQPELLSVALAPSGALKAMNRAAELLREGADLTHGPISGILGNVDVVFRPVDPKWLPNVMLRTNWYYGGEAFPVLQLIYPDAANRFPWDDDFDSDYAQPLLQPGQPEGELERRFWYSNEPKSDRHGLSPGYLADWPFPDDPHTNSYLTKTVNDGEEPVTYVSHDADDGAWQFLGDKMSDGGGPVLSCLHHPIDKDPTLRQLHDLPHGWYAMRDHVGAPWKRFESPAQEDEPDADGQPD</sequence>
<proteinExistence type="predicted"/>
<keyword evidence="2" id="KW-1185">Reference proteome</keyword>
<dbReference type="AlphaFoldDB" id="A0A1H6AI86"/>
<dbReference type="RefSeq" id="WP_160115189.1">
    <property type="nucleotide sequence ID" value="NZ_FNVA01000005.1"/>
</dbReference>
<dbReference type="OrthoDB" id="9793188at2"/>
<evidence type="ECO:0000313" key="2">
    <source>
        <dbReference type="Proteomes" id="UP000236728"/>
    </source>
</evidence>
<dbReference type="Proteomes" id="UP000236728">
    <property type="component" value="Unassembled WGS sequence"/>
</dbReference>
<evidence type="ECO:0008006" key="3">
    <source>
        <dbReference type="Google" id="ProtNLM"/>
    </source>
</evidence>
<dbReference type="Pfam" id="PF14081">
    <property type="entry name" value="DUF4262"/>
    <property type="match status" value="1"/>
</dbReference>
<organism evidence="1 2">
    <name type="scientific">Bryocella elongata</name>
    <dbReference type="NCBI Taxonomy" id="863522"/>
    <lineage>
        <taxon>Bacteria</taxon>
        <taxon>Pseudomonadati</taxon>
        <taxon>Acidobacteriota</taxon>
        <taxon>Terriglobia</taxon>
        <taxon>Terriglobales</taxon>
        <taxon>Acidobacteriaceae</taxon>
        <taxon>Bryocella</taxon>
    </lineage>
</organism>
<evidence type="ECO:0000313" key="1">
    <source>
        <dbReference type="EMBL" id="SEG48469.1"/>
    </source>
</evidence>
<accession>A0A1H6AI86</accession>
<gene>
    <name evidence="1" type="ORF">SAMN05421819_3184</name>
</gene>
<name>A0A1H6AI86_9BACT</name>
<protein>
    <recommendedName>
        <fullName evidence="3">DUF4262 domain-containing protein</fullName>
    </recommendedName>
</protein>
<dbReference type="EMBL" id="FNVA01000005">
    <property type="protein sequence ID" value="SEG48469.1"/>
    <property type="molecule type" value="Genomic_DNA"/>
</dbReference>
<reference evidence="1 2" key="1">
    <citation type="submission" date="2016-10" db="EMBL/GenBank/DDBJ databases">
        <authorList>
            <person name="de Groot N.N."/>
        </authorList>
    </citation>
    <scope>NUCLEOTIDE SEQUENCE [LARGE SCALE GENOMIC DNA]</scope>
    <source>
        <strain evidence="1 2">DSM 22489</strain>
    </source>
</reference>
<dbReference type="InterPro" id="IPR025358">
    <property type="entry name" value="DUF4262"/>
</dbReference>